<dbReference type="AlphaFoldDB" id="A0A0K0XVH5"/>
<dbReference type="Pfam" id="PF00355">
    <property type="entry name" value="Rieske"/>
    <property type="match status" value="1"/>
</dbReference>
<dbReference type="GO" id="GO:0051537">
    <property type="term" value="F:2 iron, 2 sulfur cluster binding"/>
    <property type="evidence" value="ECO:0007669"/>
    <property type="project" value="UniProtKB-KW"/>
</dbReference>
<dbReference type="CDD" id="cd03470">
    <property type="entry name" value="Rieske_cytochrome_bc1"/>
    <property type="match status" value="1"/>
</dbReference>
<evidence type="ECO:0000256" key="12">
    <source>
        <dbReference type="ARBA" id="ARBA00023157"/>
    </source>
</evidence>
<evidence type="ECO:0000256" key="4">
    <source>
        <dbReference type="ARBA" id="ARBA00022714"/>
    </source>
</evidence>
<evidence type="ECO:0000256" key="14">
    <source>
        <dbReference type="RuleBase" id="RU004497"/>
    </source>
</evidence>
<comment type="subunit">
    <text evidence="14">The main subunits of complex b-c1 are: cytochrome b, cytochrome c1 and the Rieske protein.</text>
</comment>
<evidence type="ECO:0000256" key="6">
    <source>
        <dbReference type="ARBA" id="ARBA00022967"/>
    </source>
</evidence>
<evidence type="ECO:0000313" key="16">
    <source>
        <dbReference type="Proteomes" id="UP000066624"/>
    </source>
</evidence>
<evidence type="ECO:0000256" key="8">
    <source>
        <dbReference type="ARBA" id="ARBA00022989"/>
    </source>
</evidence>
<evidence type="ECO:0000256" key="11">
    <source>
        <dbReference type="ARBA" id="ARBA00023136"/>
    </source>
</evidence>
<dbReference type="Pfam" id="PF10399">
    <property type="entry name" value="UCR_Fe-S_N"/>
    <property type="match status" value="1"/>
</dbReference>
<keyword evidence="3 13" id="KW-0812">Transmembrane</keyword>
<evidence type="ECO:0000256" key="3">
    <source>
        <dbReference type="ARBA" id="ARBA00022692"/>
    </source>
</evidence>
<name>A0A0K0XVH5_9GAMM</name>
<dbReference type="KEGG" id="wma:WM2015_1302"/>
<keyword evidence="2 13" id="KW-0813">Transport</keyword>
<evidence type="ECO:0000256" key="10">
    <source>
        <dbReference type="ARBA" id="ARBA00023014"/>
    </source>
</evidence>
<evidence type="ECO:0000256" key="7">
    <source>
        <dbReference type="ARBA" id="ARBA00022982"/>
    </source>
</evidence>
<dbReference type="PROSITE" id="PS51318">
    <property type="entry name" value="TAT"/>
    <property type="match status" value="1"/>
</dbReference>
<dbReference type="OrthoDB" id="9767869at2"/>
<comment type="miscellaneous">
    <text evidence="13">The Rieske protein is a high potential 2Fe-2S protein.</text>
</comment>
<comment type="cofactor">
    <cofactor evidence="13">
        <name>[2Fe-2S] cluster</name>
        <dbReference type="ChEBI" id="CHEBI:190135"/>
    </cofactor>
    <text evidence="13">Binds 1 [2Fe-2S] cluster per subunit.</text>
</comment>
<keyword evidence="9" id="KW-0408">Iron</keyword>
<dbReference type="InterPro" id="IPR006317">
    <property type="entry name" value="Ubiquinol_cyt_c_Rdtase_Fe-S-su"/>
</dbReference>
<dbReference type="PANTHER" id="PTHR10134">
    <property type="entry name" value="CYTOCHROME B-C1 COMPLEX SUBUNIT RIESKE, MITOCHONDRIAL"/>
    <property type="match status" value="1"/>
</dbReference>
<dbReference type="NCBIfam" id="TIGR01416">
    <property type="entry name" value="Rieske_proteo"/>
    <property type="match status" value="1"/>
</dbReference>
<comment type="similarity">
    <text evidence="1">Belongs to the Rieske iron-sulfur protein family.</text>
</comment>
<keyword evidence="4" id="KW-0001">2Fe-2S</keyword>
<dbReference type="PATRIC" id="fig|1579979.3.peg.1336"/>
<accession>A0A0K0XVH5</accession>
<evidence type="ECO:0000313" key="15">
    <source>
        <dbReference type="EMBL" id="AKS41675.1"/>
    </source>
</evidence>
<dbReference type="GO" id="GO:0008121">
    <property type="term" value="F:quinol-cytochrome-c reductase activity"/>
    <property type="evidence" value="ECO:0007669"/>
    <property type="project" value="UniProtKB-EC"/>
</dbReference>
<dbReference type="InterPro" id="IPR006311">
    <property type="entry name" value="TAT_signal"/>
</dbReference>
<protein>
    <recommendedName>
        <fullName evidence="13">Ubiquinol-cytochrome c reductase iron-sulfur subunit</fullName>
        <ecNumber evidence="13">7.1.1.8</ecNumber>
    </recommendedName>
</protein>
<comment type="catalytic activity">
    <reaction evidence="13">
        <text>a quinol + 2 Fe(III)-[cytochrome c](out) = a quinone + 2 Fe(II)-[cytochrome c](out) + 2 H(+)(out)</text>
        <dbReference type="Rhea" id="RHEA:11484"/>
        <dbReference type="Rhea" id="RHEA-COMP:10350"/>
        <dbReference type="Rhea" id="RHEA-COMP:14399"/>
        <dbReference type="ChEBI" id="CHEBI:15378"/>
        <dbReference type="ChEBI" id="CHEBI:24646"/>
        <dbReference type="ChEBI" id="CHEBI:29033"/>
        <dbReference type="ChEBI" id="CHEBI:29034"/>
        <dbReference type="ChEBI" id="CHEBI:132124"/>
        <dbReference type="EC" id="7.1.1.8"/>
    </reaction>
</comment>
<dbReference type="InterPro" id="IPR019470">
    <property type="entry name" value="Ubiq_cytC_Rdtase_Fe-S_su_TAT"/>
</dbReference>
<evidence type="ECO:0000256" key="5">
    <source>
        <dbReference type="ARBA" id="ARBA00022723"/>
    </source>
</evidence>
<keyword evidence="12" id="KW-1015">Disulfide bond</keyword>
<organism evidence="15 16">
    <name type="scientific">Wenzhouxiangella marina</name>
    <dbReference type="NCBI Taxonomy" id="1579979"/>
    <lineage>
        <taxon>Bacteria</taxon>
        <taxon>Pseudomonadati</taxon>
        <taxon>Pseudomonadota</taxon>
        <taxon>Gammaproteobacteria</taxon>
        <taxon>Chromatiales</taxon>
        <taxon>Wenzhouxiangellaceae</taxon>
        <taxon>Wenzhouxiangella</taxon>
    </lineage>
</organism>
<evidence type="ECO:0000256" key="2">
    <source>
        <dbReference type="ARBA" id="ARBA00022448"/>
    </source>
</evidence>
<reference evidence="15 16" key="1">
    <citation type="submission" date="2015-07" db="EMBL/GenBank/DDBJ databases">
        <authorList>
            <person name="Noorani M."/>
        </authorList>
    </citation>
    <scope>NUCLEOTIDE SEQUENCE [LARGE SCALE GENOMIC DNA]</scope>
    <source>
        <strain evidence="15 16">KCTC 42284</strain>
    </source>
</reference>
<dbReference type="Gene3D" id="2.102.10.10">
    <property type="entry name" value="Rieske [2Fe-2S] iron-sulphur domain"/>
    <property type="match status" value="1"/>
</dbReference>
<evidence type="ECO:0000256" key="9">
    <source>
        <dbReference type="ARBA" id="ARBA00023004"/>
    </source>
</evidence>
<gene>
    <name evidence="15" type="ORF">WM2015_1302</name>
</gene>
<dbReference type="EC" id="7.1.1.8" evidence="13"/>
<dbReference type="EMBL" id="CP012154">
    <property type="protein sequence ID" value="AKS41675.1"/>
    <property type="molecule type" value="Genomic_DNA"/>
</dbReference>
<keyword evidence="10" id="KW-0411">Iron-sulfur</keyword>
<keyword evidence="6" id="KW-1278">Translocase</keyword>
<dbReference type="GO" id="GO:0046872">
    <property type="term" value="F:metal ion binding"/>
    <property type="evidence" value="ECO:0007669"/>
    <property type="project" value="UniProtKB-KW"/>
</dbReference>
<dbReference type="PROSITE" id="PS51296">
    <property type="entry name" value="RIESKE"/>
    <property type="match status" value="1"/>
</dbReference>
<dbReference type="RefSeq" id="WP_049725297.1">
    <property type="nucleotide sequence ID" value="NZ_CP012154.1"/>
</dbReference>
<evidence type="ECO:0000256" key="13">
    <source>
        <dbReference type="RuleBase" id="RU004494"/>
    </source>
</evidence>
<keyword evidence="5" id="KW-0479">Metal-binding</keyword>
<keyword evidence="7 13" id="KW-0249">Electron transport</keyword>
<dbReference type="Gene3D" id="1.20.5.510">
    <property type="entry name" value="Single helix bin"/>
    <property type="match status" value="1"/>
</dbReference>
<dbReference type="SUPFAM" id="SSF50022">
    <property type="entry name" value="ISP domain"/>
    <property type="match status" value="1"/>
</dbReference>
<proteinExistence type="inferred from homology"/>
<dbReference type="STRING" id="1579979.WM2015_1302"/>
<evidence type="ECO:0000256" key="1">
    <source>
        <dbReference type="ARBA" id="ARBA00010651"/>
    </source>
</evidence>
<sequence length="208" mass="22946">MSETDSPDSIQPQTDQSRRRLLLAGTGIVGAVGAGLAAWPFVASWKPSAKARMVGAPVEVFIGDLEPGQMTRVQWRGQAIGIMRRTERMLAELEGLGDRLRDPGSDVTGQQPEYAKNTYRSIRPEILVLNIHCTHLGCVPELRPEIEAQPFDQNWKGGFYCPCHKSTFDLAGRVFRGVPAQLNLLVPPYHFIDEDRIVVGVDPEQGVA</sequence>
<dbReference type="InterPro" id="IPR036922">
    <property type="entry name" value="Rieske_2Fe-2S_sf"/>
</dbReference>
<dbReference type="InterPro" id="IPR014349">
    <property type="entry name" value="Rieske_Fe-S_prot"/>
</dbReference>
<feature type="transmembrane region" description="Helical" evidence="13">
    <location>
        <begin position="21"/>
        <end position="42"/>
    </location>
</feature>
<keyword evidence="8 13" id="KW-1133">Transmembrane helix</keyword>
<dbReference type="InterPro" id="IPR017941">
    <property type="entry name" value="Rieske_2Fe-2S"/>
</dbReference>
<keyword evidence="16" id="KW-1185">Reference proteome</keyword>
<keyword evidence="11 13" id="KW-0472">Membrane</keyword>
<dbReference type="Proteomes" id="UP000066624">
    <property type="component" value="Chromosome"/>
</dbReference>